<evidence type="ECO:0000256" key="2">
    <source>
        <dbReference type="ARBA" id="ARBA00022448"/>
    </source>
</evidence>
<comment type="subcellular location">
    <subcellularLocation>
        <location evidence="1 11">Cell outer membrane</location>
        <topology evidence="1 11">Multi-pass membrane protein</topology>
    </subcellularLocation>
</comment>
<gene>
    <name evidence="16" type="ORF">JM946_20810</name>
</gene>
<dbReference type="InterPro" id="IPR039426">
    <property type="entry name" value="TonB-dep_rcpt-like"/>
</dbReference>
<comment type="similarity">
    <text evidence="11 12">Belongs to the TonB-dependent receptor family.</text>
</comment>
<evidence type="ECO:0000313" key="17">
    <source>
        <dbReference type="Proteomes" id="UP000661077"/>
    </source>
</evidence>
<accession>A0ABS1X1R1</accession>
<keyword evidence="6" id="KW-0408">Iron</keyword>
<evidence type="ECO:0000256" key="3">
    <source>
        <dbReference type="ARBA" id="ARBA00022452"/>
    </source>
</evidence>
<evidence type="ECO:0000259" key="15">
    <source>
        <dbReference type="Pfam" id="PF07715"/>
    </source>
</evidence>
<keyword evidence="8 12" id="KW-0798">TonB box</keyword>
<dbReference type="Pfam" id="PF07715">
    <property type="entry name" value="Plug"/>
    <property type="match status" value="1"/>
</dbReference>
<feature type="domain" description="TonB-dependent receptor plug" evidence="15">
    <location>
        <begin position="44"/>
        <end position="149"/>
    </location>
</feature>
<evidence type="ECO:0000256" key="5">
    <source>
        <dbReference type="ARBA" id="ARBA00022692"/>
    </source>
</evidence>
<keyword evidence="7" id="KW-0406">Ion transport</keyword>
<evidence type="ECO:0000256" key="8">
    <source>
        <dbReference type="ARBA" id="ARBA00023077"/>
    </source>
</evidence>
<name>A0ABS1X1R1_9GAMM</name>
<feature type="chain" id="PRO_5045088084" evidence="13">
    <location>
        <begin position="25"/>
        <end position="706"/>
    </location>
</feature>
<evidence type="ECO:0000256" key="9">
    <source>
        <dbReference type="ARBA" id="ARBA00023136"/>
    </source>
</evidence>
<evidence type="ECO:0000256" key="4">
    <source>
        <dbReference type="ARBA" id="ARBA00022496"/>
    </source>
</evidence>
<evidence type="ECO:0000256" key="11">
    <source>
        <dbReference type="PROSITE-ProRule" id="PRU01360"/>
    </source>
</evidence>
<dbReference type="Pfam" id="PF00593">
    <property type="entry name" value="TonB_dep_Rec_b-barrel"/>
    <property type="match status" value="1"/>
</dbReference>
<evidence type="ECO:0000256" key="12">
    <source>
        <dbReference type="RuleBase" id="RU003357"/>
    </source>
</evidence>
<evidence type="ECO:0000313" key="16">
    <source>
        <dbReference type="EMBL" id="MBM0107184.1"/>
    </source>
</evidence>
<dbReference type="PANTHER" id="PTHR32552">
    <property type="entry name" value="FERRICHROME IRON RECEPTOR-RELATED"/>
    <property type="match status" value="1"/>
</dbReference>
<proteinExistence type="inferred from homology"/>
<evidence type="ECO:0000256" key="7">
    <source>
        <dbReference type="ARBA" id="ARBA00023065"/>
    </source>
</evidence>
<protein>
    <submittedName>
        <fullName evidence="16">TonB-dependent receptor</fullName>
    </submittedName>
</protein>
<dbReference type="RefSeq" id="WP_203169304.1">
    <property type="nucleotide sequence ID" value="NZ_JAEVLS010000005.1"/>
</dbReference>
<keyword evidence="5 11" id="KW-0812">Transmembrane</keyword>
<keyword evidence="10 11" id="KW-0998">Cell outer membrane</keyword>
<comment type="caution">
    <text evidence="16">The sequence shown here is derived from an EMBL/GenBank/DDBJ whole genome shotgun (WGS) entry which is preliminary data.</text>
</comment>
<dbReference type="CDD" id="cd01347">
    <property type="entry name" value="ligand_gated_channel"/>
    <property type="match status" value="1"/>
</dbReference>
<evidence type="ECO:0000256" key="6">
    <source>
        <dbReference type="ARBA" id="ARBA00023004"/>
    </source>
</evidence>
<sequence length="706" mass="77992">MTTRMKYITVVAVVGATTSASTLAQELAVEEVIVTAQKREQRLVDVPVAIAAIGGEELEQKGLTNIQDIAFTVPGMALREDGPGSYQIFMRGLSNQYGADALVGVYLDEAPMTLSGADQLDVRPLDLERVEVLKGPQGTLYGQGSVAGAIRYITKSPDLSKLGGAIEAQESFISGGDSREVITGVLNAPIVTDKFGIRIAAQAQEGGGWQDQPQAGIKDGNNQDLRNVRLKALWKPTDALAVQGMVVVHRNESELGLGFENPDRTVTVAVDRSRRLVPKEFDYDLYNLDVKYDLGFGELLSSSTYIDHTHRYPFSYIAGPATNYGEGVPGAPLAVEGTDDRQQAIHQFSQELRLSSSGDGFFNYTFGGFYRSLGSHFTAVYDTIYDYIDPAIPTFNFGYFDYLEKEQNESFAVFGDVSFRVTDWFELGGGVRYFEDDQETFDGFSSEKDSFDSTDPRVYASFKLSDDINIYASAGSGFRSGGFNRGDLPNYQPETLWSYEVGSKGLLAGGVLAYEVAVFYSDYKDMLRRGLILNPDGTTIQNTTNIGKAEVKGAEIGLTWRPFDQLTLNATAAYMDSEIVEVKSADATNNAGDPIDYVPEFSYTLGANYEFDLSATLPAFFRVDYTYRDKVSYIDRSVFYDQFLPFYSDDISLLSARLGVTVGRANIELFGTNLTNQNQWIDPYHYWTNANRTRPRELGVKVGYSF</sequence>
<organism evidence="16 17">
    <name type="scientific">Steroidobacter gossypii</name>
    <dbReference type="NCBI Taxonomy" id="2805490"/>
    <lineage>
        <taxon>Bacteria</taxon>
        <taxon>Pseudomonadati</taxon>
        <taxon>Pseudomonadota</taxon>
        <taxon>Gammaproteobacteria</taxon>
        <taxon>Steroidobacterales</taxon>
        <taxon>Steroidobacteraceae</taxon>
        <taxon>Steroidobacter</taxon>
    </lineage>
</organism>
<evidence type="ECO:0000256" key="10">
    <source>
        <dbReference type="ARBA" id="ARBA00023237"/>
    </source>
</evidence>
<reference evidence="16 17" key="1">
    <citation type="journal article" date="2021" name="Int. J. Syst. Evol. Microbiol.">
        <title>Steroidobacter gossypii sp. nov., isolated from soil of cotton cropping field.</title>
        <authorList>
            <person name="Huang R."/>
            <person name="Yang S."/>
            <person name="Zhen C."/>
            <person name="Liu W."/>
        </authorList>
    </citation>
    <scope>NUCLEOTIDE SEQUENCE [LARGE SCALE GENOMIC DNA]</scope>
    <source>
        <strain evidence="16 17">S1-65</strain>
    </source>
</reference>
<keyword evidence="16" id="KW-0675">Receptor</keyword>
<dbReference type="InterPro" id="IPR036942">
    <property type="entry name" value="Beta-barrel_TonB_sf"/>
</dbReference>
<keyword evidence="3 11" id="KW-1134">Transmembrane beta strand</keyword>
<evidence type="ECO:0000259" key="14">
    <source>
        <dbReference type="Pfam" id="PF00593"/>
    </source>
</evidence>
<dbReference type="InterPro" id="IPR012910">
    <property type="entry name" value="Plug_dom"/>
</dbReference>
<feature type="signal peptide" evidence="13">
    <location>
        <begin position="1"/>
        <end position="24"/>
    </location>
</feature>
<dbReference type="PROSITE" id="PS52016">
    <property type="entry name" value="TONB_DEPENDENT_REC_3"/>
    <property type="match status" value="1"/>
</dbReference>
<keyword evidence="4" id="KW-0410">Iron transport</keyword>
<keyword evidence="9 11" id="KW-0472">Membrane</keyword>
<keyword evidence="13" id="KW-0732">Signal</keyword>
<keyword evidence="2 11" id="KW-0813">Transport</keyword>
<dbReference type="InterPro" id="IPR000531">
    <property type="entry name" value="Beta-barrel_TonB"/>
</dbReference>
<evidence type="ECO:0000256" key="1">
    <source>
        <dbReference type="ARBA" id="ARBA00004571"/>
    </source>
</evidence>
<dbReference type="Proteomes" id="UP000661077">
    <property type="component" value="Unassembled WGS sequence"/>
</dbReference>
<feature type="domain" description="TonB-dependent receptor-like beta-barrel" evidence="14">
    <location>
        <begin position="273"/>
        <end position="669"/>
    </location>
</feature>
<evidence type="ECO:0000256" key="13">
    <source>
        <dbReference type="SAM" id="SignalP"/>
    </source>
</evidence>
<keyword evidence="17" id="KW-1185">Reference proteome</keyword>
<dbReference type="EMBL" id="JAEVLS010000005">
    <property type="protein sequence ID" value="MBM0107184.1"/>
    <property type="molecule type" value="Genomic_DNA"/>
</dbReference>
<dbReference type="Gene3D" id="2.40.170.20">
    <property type="entry name" value="TonB-dependent receptor, beta-barrel domain"/>
    <property type="match status" value="1"/>
</dbReference>
<dbReference type="PANTHER" id="PTHR32552:SF81">
    <property type="entry name" value="TONB-DEPENDENT OUTER MEMBRANE RECEPTOR"/>
    <property type="match status" value="1"/>
</dbReference>
<dbReference type="SUPFAM" id="SSF56935">
    <property type="entry name" value="Porins"/>
    <property type="match status" value="1"/>
</dbReference>